<dbReference type="InterPro" id="IPR011066">
    <property type="entry name" value="MscS_channel_C_sf"/>
</dbReference>
<dbReference type="RefSeq" id="WP_159669273.1">
    <property type="nucleotide sequence ID" value="NZ_WUUS01000010.1"/>
</dbReference>
<name>A0A6B0SUH5_9EURY</name>
<evidence type="ECO:0000256" key="8">
    <source>
        <dbReference type="SAM" id="Phobius"/>
    </source>
</evidence>
<dbReference type="EMBL" id="WUUS01000010">
    <property type="protein sequence ID" value="MXR42628.1"/>
    <property type="molecule type" value="Genomic_DNA"/>
</dbReference>
<dbReference type="InterPro" id="IPR049278">
    <property type="entry name" value="MS_channel_C"/>
</dbReference>
<sequence>MHPGTTAAVATATPLATAITSLFDRLGDAYQSALAVPGVAIAVVVLFLAFGTVVSTYALRLLGRPVARRFARESVAHVILRGIRLVVVLLFGAAGLSAAGVELGNIVLSVTVFSAVVAVVLAPIVGSIISGVFVLADQPFEIGDMVELPDGTRGFVDDITLRYTKVFTVDNTFEVIPNSYIRDHRVTNLSAEDERTRLSLPILITYESDVDRARSLIERAAASCEAVIEGGPDIRIGVARYPARPTCYIDSFGDHGVEITLRYWAKNPFKPLTVRSQVQTAVWNILEDDNSIDVEFAYPHSHLVFDDTSGVAQVAMREEGTVSHERATHESHVTEGDGVADGSGAGSGPGEN</sequence>
<dbReference type="SUPFAM" id="SSF50182">
    <property type="entry name" value="Sm-like ribonucleoproteins"/>
    <property type="match status" value="1"/>
</dbReference>
<dbReference type="Gene3D" id="2.30.30.60">
    <property type="match status" value="1"/>
</dbReference>
<keyword evidence="3" id="KW-1003">Cell membrane</keyword>
<dbReference type="GO" id="GO:0005886">
    <property type="term" value="C:plasma membrane"/>
    <property type="evidence" value="ECO:0007669"/>
    <property type="project" value="UniProtKB-SubCell"/>
</dbReference>
<dbReference type="AlphaFoldDB" id="A0A6B0SUH5"/>
<dbReference type="Proteomes" id="UP000437065">
    <property type="component" value="Unassembled WGS sequence"/>
</dbReference>
<dbReference type="GO" id="GO:0008381">
    <property type="term" value="F:mechanosensitive monoatomic ion channel activity"/>
    <property type="evidence" value="ECO:0007669"/>
    <property type="project" value="InterPro"/>
</dbReference>
<keyword evidence="12" id="KW-1185">Reference proteome</keyword>
<feature type="transmembrane region" description="Helical" evidence="8">
    <location>
        <begin position="106"/>
        <end position="135"/>
    </location>
</feature>
<dbReference type="OrthoDB" id="11475at2157"/>
<dbReference type="Gene3D" id="3.30.70.100">
    <property type="match status" value="1"/>
</dbReference>
<evidence type="ECO:0000313" key="11">
    <source>
        <dbReference type="EMBL" id="MXR42628.1"/>
    </source>
</evidence>
<feature type="transmembrane region" description="Helical" evidence="8">
    <location>
        <begin position="34"/>
        <end position="57"/>
    </location>
</feature>
<dbReference type="PANTHER" id="PTHR30221:SF20">
    <property type="entry name" value="SMALL-CONDUCTANCE MECHANOSENSITIVE CHANNEL"/>
    <property type="match status" value="1"/>
</dbReference>
<feature type="region of interest" description="Disordered" evidence="7">
    <location>
        <begin position="319"/>
        <end position="352"/>
    </location>
</feature>
<feature type="domain" description="Mechanosensitive ion channel MscS C-terminal" evidence="10">
    <location>
        <begin position="200"/>
        <end position="288"/>
    </location>
</feature>
<keyword evidence="6 8" id="KW-0472">Membrane</keyword>
<evidence type="ECO:0000313" key="12">
    <source>
        <dbReference type="Proteomes" id="UP000437065"/>
    </source>
</evidence>
<dbReference type="Pfam" id="PF21082">
    <property type="entry name" value="MS_channel_3rd"/>
    <property type="match status" value="1"/>
</dbReference>
<evidence type="ECO:0000259" key="10">
    <source>
        <dbReference type="Pfam" id="PF21082"/>
    </source>
</evidence>
<evidence type="ECO:0000259" key="9">
    <source>
        <dbReference type="Pfam" id="PF00924"/>
    </source>
</evidence>
<feature type="transmembrane region" description="Helical" evidence="8">
    <location>
        <begin position="78"/>
        <end position="100"/>
    </location>
</feature>
<evidence type="ECO:0000256" key="6">
    <source>
        <dbReference type="ARBA" id="ARBA00023136"/>
    </source>
</evidence>
<comment type="similarity">
    <text evidence="2">Belongs to the MscS (TC 1.A.23) family.</text>
</comment>
<accession>A0A6B0SUH5</accession>
<dbReference type="InterPro" id="IPR045275">
    <property type="entry name" value="MscS_archaea/bacteria_type"/>
</dbReference>
<dbReference type="SUPFAM" id="SSF82689">
    <property type="entry name" value="Mechanosensitive channel protein MscS (YggB), C-terminal domain"/>
    <property type="match status" value="1"/>
</dbReference>
<keyword evidence="5 8" id="KW-1133">Transmembrane helix</keyword>
<dbReference type="Pfam" id="PF00924">
    <property type="entry name" value="MS_channel_2nd"/>
    <property type="match status" value="1"/>
</dbReference>
<reference evidence="11 12" key="1">
    <citation type="submission" date="2019-12" db="EMBL/GenBank/DDBJ databases">
        <title>Isolation and characterization of three novel carbon monoxide-oxidizing members of Halobacteria from salione crusts and soils.</title>
        <authorList>
            <person name="Myers M.R."/>
            <person name="King G.M."/>
        </authorList>
    </citation>
    <scope>NUCLEOTIDE SEQUENCE [LARGE SCALE GENOMIC DNA]</scope>
    <source>
        <strain evidence="11 12">WSA2</strain>
    </source>
</reference>
<organism evidence="11 12">
    <name type="scientific">Halobaculum saliterrae</name>
    <dbReference type="NCBI Taxonomy" id="2073113"/>
    <lineage>
        <taxon>Archaea</taxon>
        <taxon>Methanobacteriati</taxon>
        <taxon>Methanobacteriota</taxon>
        <taxon>Stenosarchaea group</taxon>
        <taxon>Halobacteria</taxon>
        <taxon>Halobacteriales</taxon>
        <taxon>Haloferacaceae</taxon>
        <taxon>Halobaculum</taxon>
    </lineage>
</organism>
<protein>
    <submittedName>
        <fullName evidence="11">Mechanosensitive ion channel</fullName>
    </submittedName>
</protein>
<feature type="domain" description="Mechanosensitive ion channel MscS" evidence="9">
    <location>
        <begin position="124"/>
        <end position="190"/>
    </location>
</feature>
<evidence type="ECO:0000256" key="1">
    <source>
        <dbReference type="ARBA" id="ARBA00004651"/>
    </source>
</evidence>
<keyword evidence="4 8" id="KW-0812">Transmembrane</keyword>
<evidence type="ECO:0000256" key="5">
    <source>
        <dbReference type="ARBA" id="ARBA00022989"/>
    </source>
</evidence>
<comment type="subcellular location">
    <subcellularLocation>
        <location evidence="1">Cell membrane</location>
        <topology evidence="1">Multi-pass membrane protein</topology>
    </subcellularLocation>
</comment>
<feature type="compositionally biased region" description="Basic and acidic residues" evidence="7">
    <location>
        <begin position="319"/>
        <end position="335"/>
    </location>
</feature>
<dbReference type="InterPro" id="IPR023408">
    <property type="entry name" value="MscS_beta-dom_sf"/>
</dbReference>
<evidence type="ECO:0000256" key="3">
    <source>
        <dbReference type="ARBA" id="ARBA00022475"/>
    </source>
</evidence>
<feature type="compositionally biased region" description="Gly residues" evidence="7">
    <location>
        <begin position="339"/>
        <end position="352"/>
    </location>
</feature>
<gene>
    <name evidence="11" type="ORF">GRX01_14940</name>
</gene>
<dbReference type="PANTHER" id="PTHR30221">
    <property type="entry name" value="SMALL-CONDUCTANCE MECHANOSENSITIVE CHANNEL"/>
    <property type="match status" value="1"/>
</dbReference>
<dbReference type="InterPro" id="IPR006685">
    <property type="entry name" value="MscS_channel_2nd"/>
</dbReference>
<evidence type="ECO:0000256" key="7">
    <source>
        <dbReference type="SAM" id="MobiDB-lite"/>
    </source>
</evidence>
<evidence type="ECO:0000256" key="4">
    <source>
        <dbReference type="ARBA" id="ARBA00022692"/>
    </source>
</evidence>
<evidence type="ECO:0000256" key="2">
    <source>
        <dbReference type="ARBA" id="ARBA00008017"/>
    </source>
</evidence>
<dbReference type="InterPro" id="IPR010920">
    <property type="entry name" value="LSM_dom_sf"/>
</dbReference>
<proteinExistence type="inferred from homology"/>
<comment type="caution">
    <text evidence="11">The sequence shown here is derived from an EMBL/GenBank/DDBJ whole genome shotgun (WGS) entry which is preliminary data.</text>
</comment>